<dbReference type="GO" id="GO:0006261">
    <property type="term" value="P:DNA-templated DNA replication"/>
    <property type="evidence" value="ECO:0007669"/>
    <property type="project" value="TreeGrafter"/>
</dbReference>
<sequence length="344" mass="39346">MDSKLARELKAGEIAPVYLFYGTETFLIDEGCAEVEKQALCGESSEWNRTVLDLEEVSIQDLVREAETPSFFGGRRVVIGKNAWFLTAIRVKEKVEHQPEELLRYVADPLMENVLILTVPAEKLDARKKVVKEMKKHVREVACQPLAPKALLAWVSARLQQAEARVHPQTVELLIQQVGGDLRLLAMEIDKLTTYVGKERTITPEIVNELVPRTLEQDVFKLVDRVSRRKIGEALAIFYDLVDNREEPIRILSLIIRQFRLMLQVKVLAEEGKVEREIATVLKVHPYPVKLALQQARTYSENRLRELLFRSIDADDAIKSGRLDKILAVERLLLSMSERTRVES</sequence>
<evidence type="ECO:0000256" key="6">
    <source>
        <dbReference type="ARBA" id="ARBA00022932"/>
    </source>
</evidence>
<feature type="domain" description="DNA polymerase III delta subunit-like C-terminal" evidence="10">
    <location>
        <begin position="216"/>
        <end position="335"/>
    </location>
</feature>
<keyword evidence="6" id="KW-0239">DNA-directed DNA polymerase</keyword>
<evidence type="ECO:0000256" key="7">
    <source>
        <dbReference type="ARBA" id="ARBA00034754"/>
    </source>
</evidence>
<dbReference type="InterPro" id="IPR027417">
    <property type="entry name" value="P-loop_NTPase"/>
</dbReference>
<dbReference type="AlphaFoldDB" id="A0A1H2Y1X1"/>
<dbReference type="Gene3D" id="1.10.8.60">
    <property type="match status" value="1"/>
</dbReference>
<dbReference type="OrthoDB" id="9775929at2"/>
<dbReference type="PANTHER" id="PTHR34388:SF1">
    <property type="entry name" value="DNA POLYMERASE III SUBUNIT DELTA"/>
    <property type="match status" value="1"/>
</dbReference>
<evidence type="ECO:0000256" key="1">
    <source>
        <dbReference type="ARBA" id="ARBA00012417"/>
    </source>
</evidence>
<organism evidence="11 12">
    <name type="scientific">Marininema mesophilum</name>
    <dbReference type="NCBI Taxonomy" id="1048340"/>
    <lineage>
        <taxon>Bacteria</taxon>
        <taxon>Bacillati</taxon>
        <taxon>Bacillota</taxon>
        <taxon>Bacilli</taxon>
        <taxon>Bacillales</taxon>
        <taxon>Thermoactinomycetaceae</taxon>
        <taxon>Marininema</taxon>
    </lineage>
</organism>
<dbReference type="InterPro" id="IPR048466">
    <property type="entry name" value="DNA_pol3_delta-like_C"/>
</dbReference>
<evidence type="ECO:0000256" key="2">
    <source>
        <dbReference type="ARBA" id="ARBA00017703"/>
    </source>
</evidence>
<dbReference type="Proteomes" id="UP000198534">
    <property type="component" value="Unassembled WGS sequence"/>
</dbReference>
<name>A0A1H2Y1X1_9BACL</name>
<dbReference type="EC" id="2.7.7.7" evidence="1"/>
<dbReference type="SUPFAM" id="SSF52540">
    <property type="entry name" value="P-loop containing nucleoside triphosphate hydrolases"/>
    <property type="match status" value="1"/>
</dbReference>
<evidence type="ECO:0000256" key="3">
    <source>
        <dbReference type="ARBA" id="ARBA00022679"/>
    </source>
</evidence>
<comment type="similarity">
    <text evidence="7">Belongs to the DNA polymerase HolA subunit family.</text>
</comment>
<dbReference type="InterPro" id="IPR008921">
    <property type="entry name" value="DNA_pol3_clamp-load_cplx_C"/>
</dbReference>
<gene>
    <name evidence="11" type="ORF">SAMN05444487_108118</name>
</gene>
<dbReference type="GO" id="GO:0003677">
    <property type="term" value="F:DNA binding"/>
    <property type="evidence" value="ECO:0007669"/>
    <property type="project" value="InterPro"/>
</dbReference>
<dbReference type="GO" id="GO:0003887">
    <property type="term" value="F:DNA-directed DNA polymerase activity"/>
    <property type="evidence" value="ECO:0007669"/>
    <property type="project" value="UniProtKB-KW"/>
</dbReference>
<dbReference type="InterPro" id="IPR005790">
    <property type="entry name" value="DNA_polIII_delta"/>
</dbReference>
<dbReference type="Pfam" id="PF21694">
    <property type="entry name" value="DNA_pol3_delta_C"/>
    <property type="match status" value="1"/>
</dbReference>
<dbReference type="Gene3D" id="1.20.272.10">
    <property type="match status" value="1"/>
</dbReference>
<dbReference type="STRING" id="1048340.SAMN05444487_108118"/>
<keyword evidence="5" id="KW-0235">DNA replication</keyword>
<evidence type="ECO:0000259" key="10">
    <source>
        <dbReference type="Pfam" id="PF21694"/>
    </source>
</evidence>
<proteinExistence type="inferred from homology"/>
<protein>
    <recommendedName>
        <fullName evidence="2">DNA polymerase III subunit delta</fullName>
        <ecNumber evidence="1">2.7.7.7</ecNumber>
    </recommendedName>
</protein>
<dbReference type="Pfam" id="PF06144">
    <property type="entry name" value="DNA_pol3_delta"/>
    <property type="match status" value="1"/>
</dbReference>
<evidence type="ECO:0000259" key="9">
    <source>
        <dbReference type="Pfam" id="PF06144"/>
    </source>
</evidence>
<evidence type="ECO:0000313" key="11">
    <source>
        <dbReference type="EMBL" id="SDW98579.1"/>
    </source>
</evidence>
<dbReference type="NCBIfam" id="TIGR01128">
    <property type="entry name" value="holA"/>
    <property type="match status" value="1"/>
</dbReference>
<accession>A0A1H2Y1X1</accession>
<evidence type="ECO:0000256" key="5">
    <source>
        <dbReference type="ARBA" id="ARBA00022705"/>
    </source>
</evidence>
<evidence type="ECO:0000256" key="4">
    <source>
        <dbReference type="ARBA" id="ARBA00022695"/>
    </source>
</evidence>
<reference evidence="11 12" key="1">
    <citation type="submission" date="2016-10" db="EMBL/GenBank/DDBJ databases">
        <authorList>
            <person name="de Groot N.N."/>
        </authorList>
    </citation>
    <scope>NUCLEOTIDE SEQUENCE [LARGE SCALE GENOMIC DNA]</scope>
    <source>
        <strain evidence="11 12">DSM 45610</strain>
    </source>
</reference>
<dbReference type="PANTHER" id="PTHR34388">
    <property type="entry name" value="DNA POLYMERASE III SUBUNIT DELTA"/>
    <property type="match status" value="1"/>
</dbReference>
<dbReference type="InterPro" id="IPR010372">
    <property type="entry name" value="DNA_pol3_delta_N"/>
</dbReference>
<keyword evidence="12" id="KW-1185">Reference proteome</keyword>
<evidence type="ECO:0000256" key="8">
    <source>
        <dbReference type="ARBA" id="ARBA00049244"/>
    </source>
</evidence>
<keyword evidence="3" id="KW-0808">Transferase</keyword>
<keyword evidence="4" id="KW-0548">Nucleotidyltransferase</keyword>
<dbReference type="RefSeq" id="WP_091739803.1">
    <property type="nucleotide sequence ID" value="NZ_FNNQ01000008.1"/>
</dbReference>
<dbReference type="GO" id="GO:0009360">
    <property type="term" value="C:DNA polymerase III complex"/>
    <property type="evidence" value="ECO:0007669"/>
    <property type="project" value="InterPro"/>
</dbReference>
<dbReference type="EMBL" id="FNNQ01000008">
    <property type="protein sequence ID" value="SDW98579.1"/>
    <property type="molecule type" value="Genomic_DNA"/>
</dbReference>
<evidence type="ECO:0000313" key="12">
    <source>
        <dbReference type="Proteomes" id="UP000198534"/>
    </source>
</evidence>
<comment type="catalytic activity">
    <reaction evidence="8">
        <text>DNA(n) + a 2'-deoxyribonucleoside 5'-triphosphate = DNA(n+1) + diphosphate</text>
        <dbReference type="Rhea" id="RHEA:22508"/>
        <dbReference type="Rhea" id="RHEA-COMP:17339"/>
        <dbReference type="Rhea" id="RHEA-COMP:17340"/>
        <dbReference type="ChEBI" id="CHEBI:33019"/>
        <dbReference type="ChEBI" id="CHEBI:61560"/>
        <dbReference type="ChEBI" id="CHEBI:173112"/>
        <dbReference type="EC" id="2.7.7.7"/>
    </reaction>
</comment>
<dbReference type="SUPFAM" id="SSF48019">
    <property type="entry name" value="post-AAA+ oligomerization domain-like"/>
    <property type="match status" value="1"/>
</dbReference>
<feature type="domain" description="DNA polymerase III delta N-terminal" evidence="9">
    <location>
        <begin position="18"/>
        <end position="144"/>
    </location>
</feature>
<dbReference type="Gene3D" id="3.40.50.300">
    <property type="entry name" value="P-loop containing nucleotide triphosphate hydrolases"/>
    <property type="match status" value="1"/>
</dbReference>